<proteinExistence type="predicted"/>
<name>A0A0E9WCU3_ANGAN</name>
<evidence type="ECO:0000313" key="1">
    <source>
        <dbReference type="EMBL" id="JAH87370.1"/>
    </source>
</evidence>
<reference evidence="1" key="1">
    <citation type="submission" date="2014-11" db="EMBL/GenBank/DDBJ databases">
        <authorList>
            <person name="Amaro Gonzalez C."/>
        </authorList>
    </citation>
    <scope>NUCLEOTIDE SEQUENCE</scope>
</reference>
<organism evidence="1">
    <name type="scientific">Anguilla anguilla</name>
    <name type="common">European freshwater eel</name>
    <name type="synonym">Muraena anguilla</name>
    <dbReference type="NCBI Taxonomy" id="7936"/>
    <lineage>
        <taxon>Eukaryota</taxon>
        <taxon>Metazoa</taxon>
        <taxon>Chordata</taxon>
        <taxon>Craniata</taxon>
        <taxon>Vertebrata</taxon>
        <taxon>Euteleostomi</taxon>
        <taxon>Actinopterygii</taxon>
        <taxon>Neopterygii</taxon>
        <taxon>Teleostei</taxon>
        <taxon>Anguilliformes</taxon>
        <taxon>Anguillidae</taxon>
        <taxon>Anguilla</taxon>
    </lineage>
</organism>
<protein>
    <submittedName>
        <fullName evidence="1">Uncharacterized protein</fullName>
    </submittedName>
</protein>
<reference evidence="1" key="2">
    <citation type="journal article" date="2015" name="Fish Shellfish Immunol.">
        <title>Early steps in the European eel (Anguilla anguilla)-Vibrio vulnificus interaction in the gills: Role of the RtxA13 toxin.</title>
        <authorList>
            <person name="Callol A."/>
            <person name="Pajuelo D."/>
            <person name="Ebbesson L."/>
            <person name="Teles M."/>
            <person name="MacKenzie S."/>
            <person name="Amaro C."/>
        </authorList>
    </citation>
    <scope>NUCLEOTIDE SEQUENCE</scope>
</reference>
<accession>A0A0E9WCU3</accession>
<sequence length="28" mass="3511">MFLLTEIALFFQSLKKQNYRNRSVLFFR</sequence>
<dbReference type="AlphaFoldDB" id="A0A0E9WCU3"/>
<dbReference type="EMBL" id="GBXM01021207">
    <property type="protein sequence ID" value="JAH87370.1"/>
    <property type="molecule type" value="Transcribed_RNA"/>
</dbReference>